<evidence type="ECO:0000256" key="4">
    <source>
        <dbReference type="PROSITE-ProRule" id="PRU00035"/>
    </source>
</evidence>
<evidence type="ECO:0000313" key="8">
    <source>
        <dbReference type="Proteomes" id="UP000198406"/>
    </source>
</evidence>
<name>A0A1Z5KGC2_FISSO</name>
<evidence type="ECO:0000259" key="5">
    <source>
        <dbReference type="PROSITE" id="PS50014"/>
    </source>
</evidence>
<feature type="domain" description="NET" evidence="6">
    <location>
        <begin position="121"/>
        <end position="205"/>
    </location>
</feature>
<comment type="caution">
    <text evidence="7">The sequence shown here is derived from an EMBL/GenBank/DDBJ whole genome shotgun (WGS) entry which is preliminary data.</text>
</comment>
<dbReference type="InterPro" id="IPR001487">
    <property type="entry name" value="Bromodomain"/>
</dbReference>
<dbReference type="PRINTS" id="PR00503">
    <property type="entry name" value="BROMODOMAIN"/>
</dbReference>
<keyword evidence="1" id="KW-0805">Transcription regulation</keyword>
<evidence type="ECO:0000256" key="3">
    <source>
        <dbReference type="ARBA" id="ARBA00023163"/>
    </source>
</evidence>
<organism evidence="7 8">
    <name type="scientific">Fistulifera solaris</name>
    <name type="common">Oleaginous diatom</name>
    <dbReference type="NCBI Taxonomy" id="1519565"/>
    <lineage>
        <taxon>Eukaryota</taxon>
        <taxon>Sar</taxon>
        <taxon>Stramenopiles</taxon>
        <taxon>Ochrophyta</taxon>
        <taxon>Bacillariophyta</taxon>
        <taxon>Bacillariophyceae</taxon>
        <taxon>Bacillariophycidae</taxon>
        <taxon>Naviculales</taxon>
        <taxon>Naviculaceae</taxon>
        <taxon>Fistulifera</taxon>
    </lineage>
</organism>
<dbReference type="InParanoid" id="A0A1Z5KGC2"/>
<dbReference type="SMART" id="SM00297">
    <property type="entry name" value="BROMO"/>
    <property type="match status" value="1"/>
</dbReference>
<sequence length="216" mass="24828">MSAPSEEDWNRTMKLVDSFYNRPEAEPFRVPVDWKAYGLTDYPHIIKHPMDLGTIKTRLKKKDHYQTLYQVNEDVRLVWRNCMTYNADGSDFYTLAKDLQEKWDKQYTALLKDCRMAAPAPPSKEDTTGKLSLQDRRNFAKSLFQISKEDLGRVLVELEQKCPQALKRNATEDEVEINVDNITAKVVEELNPLINNAKKKKAAKAPAKKAKAAPVK</sequence>
<evidence type="ECO:0000259" key="6">
    <source>
        <dbReference type="PROSITE" id="PS51525"/>
    </source>
</evidence>
<dbReference type="InterPro" id="IPR036427">
    <property type="entry name" value="Bromodomain-like_sf"/>
</dbReference>
<keyword evidence="8" id="KW-1185">Reference proteome</keyword>
<dbReference type="SUPFAM" id="SSF47370">
    <property type="entry name" value="Bromodomain"/>
    <property type="match status" value="1"/>
</dbReference>
<evidence type="ECO:0000256" key="1">
    <source>
        <dbReference type="ARBA" id="ARBA00023015"/>
    </source>
</evidence>
<keyword evidence="2 4" id="KW-0103">Bromodomain</keyword>
<dbReference type="AlphaFoldDB" id="A0A1Z5KGC2"/>
<dbReference type="Proteomes" id="UP000198406">
    <property type="component" value="Unassembled WGS sequence"/>
</dbReference>
<accession>A0A1Z5KGC2</accession>
<evidence type="ECO:0008006" key="9">
    <source>
        <dbReference type="Google" id="ProtNLM"/>
    </source>
</evidence>
<dbReference type="InterPro" id="IPR027353">
    <property type="entry name" value="NET_dom"/>
</dbReference>
<dbReference type="Gene3D" id="1.20.1270.220">
    <property type="match status" value="1"/>
</dbReference>
<dbReference type="InterPro" id="IPR038336">
    <property type="entry name" value="NET_sf"/>
</dbReference>
<dbReference type="Pfam" id="PF00439">
    <property type="entry name" value="Bromodomain"/>
    <property type="match status" value="1"/>
</dbReference>
<dbReference type="CDD" id="cd04369">
    <property type="entry name" value="Bromodomain"/>
    <property type="match status" value="1"/>
</dbReference>
<evidence type="ECO:0000313" key="7">
    <source>
        <dbReference type="EMBL" id="GAX25343.1"/>
    </source>
</evidence>
<dbReference type="EMBL" id="BDSP01000223">
    <property type="protein sequence ID" value="GAX25343.1"/>
    <property type="molecule type" value="Genomic_DNA"/>
</dbReference>
<feature type="domain" description="Bromo" evidence="5">
    <location>
        <begin position="20"/>
        <end position="93"/>
    </location>
</feature>
<dbReference type="PROSITE" id="PS50014">
    <property type="entry name" value="BROMODOMAIN_2"/>
    <property type="match status" value="1"/>
</dbReference>
<dbReference type="Pfam" id="PF17035">
    <property type="entry name" value="BET"/>
    <property type="match status" value="1"/>
</dbReference>
<proteinExistence type="predicted"/>
<dbReference type="PANTHER" id="PTHR45926">
    <property type="entry name" value="OSJNBA0053K19.4 PROTEIN"/>
    <property type="match status" value="1"/>
</dbReference>
<reference evidence="7 8" key="1">
    <citation type="journal article" date="2015" name="Plant Cell">
        <title>Oil accumulation by the oleaginous diatom Fistulifera solaris as revealed by the genome and transcriptome.</title>
        <authorList>
            <person name="Tanaka T."/>
            <person name="Maeda Y."/>
            <person name="Veluchamy A."/>
            <person name="Tanaka M."/>
            <person name="Abida H."/>
            <person name="Marechal E."/>
            <person name="Bowler C."/>
            <person name="Muto M."/>
            <person name="Sunaga Y."/>
            <person name="Tanaka M."/>
            <person name="Yoshino T."/>
            <person name="Taniguchi T."/>
            <person name="Fukuda Y."/>
            <person name="Nemoto M."/>
            <person name="Matsumoto M."/>
            <person name="Wong P.S."/>
            <person name="Aburatani S."/>
            <person name="Fujibuchi W."/>
        </authorList>
    </citation>
    <scope>NUCLEOTIDE SEQUENCE [LARGE SCALE GENOMIC DNA]</scope>
    <source>
        <strain evidence="7 8">JPCC DA0580</strain>
    </source>
</reference>
<dbReference type="OrthoDB" id="21449at2759"/>
<dbReference type="Gene3D" id="1.20.920.10">
    <property type="entry name" value="Bromodomain-like"/>
    <property type="match status" value="1"/>
</dbReference>
<dbReference type="PROSITE" id="PS51525">
    <property type="entry name" value="NET"/>
    <property type="match status" value="1"/>
</dbReference>
<evidence type="ECO:0000256" key="2">
    <source>
        <dbReference type="ARBA" id="ARBA00023117"/>
    </source>
</evidence>
<protein>
    <recommendedName>
        <fullName evidence="9">Bromo domain-containing protein</fullName>
    </recommendedName>
</protein>
<keyword evidence="3" id="KW-0804">Transcription</keyword>
<gene>
    <name evidence="7" type="ORF">FisN_5Lh436</name>
</gene>